<feature type="compositionally biased region" description="Polar residues" evidence="1">
    <location>
        <begin position="1"/>
        <end position="30"/>
    </location>
</feature>
<feature type="compositionally biased region" description="Polar residues" evidence="1">
    <location>
        <begin position="218"/>
        <end position="230"/>
    </location>
</feature>
<sequence length="501" mass="55489">MALTSNNGSPIISKSLRPNDSDSGSRQQVGIEQRVLVVSTESDTDSDCRIIRESIHLDHHEDSPFSSSRSRSVSSSPSSQSHSTLSESASVSASCRSFKGADRYCHDCRHSSTRRQCHHRRYRHHGSFCRHRSSQRKRSSSHSSSSPLSYSSSSSSSSSSRHHHNRRHRRYPRGHNKAPIRSSHRSHRHHRRHSSRHSGYRTLGTDSSRSRHPIRQSWAHNQPPTTEWSRLNSDLPLRNLLAATSSDNPIIISDDDQTAENSAAKNTTPSKTSNLKCSHSPPAASGSPIFDLLQLSHSYTSPSNPPPTISRFHPPLLTEIYSKEAMKSPSYSPLVSLGIEGSTIKELDFKPHDSLGCSSDGPPIASTSREYLELKVTTASSEPPENLPKYSGAGDPDFPFCIFEPRTANEFYALIDRLAADEAQNPPPASSGSSKSMIKSEALLEQLDCSSSHEYEFEDVQIKVCSLEHNKADDKEVEEQIKTNHTGQNNELQEIEGDPGS</sequence>
<evidence type="ECO:0000313" key="2">
    <source>
        <dbReference type="EMBL" id="VEL13779.1"/>
    </source>
</evidence>
<dbReference type="AlphaFoldDB" id="A0A3S5A367"/>
<name>A0A3S5A367_9PLAT</name>
<feature type="compositionally biased region" description="Low complexity" evidence="1">
    <location>
        <begin position="141"/>
        <end position="159"/>
    </location>
</feature>
<feature type="region of interest" description="Disordered" evidence="1">
    <location>
        <begin position="60"/>
        <end position="91"/>
    </location>
</feature>
<feature type="compositionally biased region" description="Basic and acidic residues" evidence="1">
    <location>
        <begin position="472"/>
        <end position="482"/>
    </location>
</feature>
<feature type="region of interest" description="Disordered" evidence="1">
    <location>
        <begin position="472"/>
        <end position="501"/>
    </location>
</feature>
<feature type="region of interest" description="Disordered" evidence="1">
    <location>
        <begin position="1"/>
        <end position="32"/>
    </location>
</feature>
<feature type="region of interest" description="Disordered" evidence="1">
    <location>
        <begin position="125"/>
        <end position="230"/>
    </location>
</feature>
<dbReference type="Proteomes" id="UP000784294">
    <property type="component" value="Unassembled WGS sequence"/>
</dbReference>
<organism evidence="2 3">
    <name type="scientific">Protopolystoma xenopodis</name>
    <dbReference type="NCBI Taxonomy" id="117903"/>
    <lineage>
        <taxon>Eukaryota</taxon>
        <taxon>Metazoa</taxon>
        <taxon>Spiralia</taxon>
        <taxon>Lophotrochozoa</taxon>
        <taxon>Platyhelminthes</taxon>
        <taxon>Monogenea</taxon>
        <taxon>Polyopisthocotylea</taxon>
        <taxon>Polystomatidea</taxon>
        <taxon>Polystomatidae</taxon>
        <taxon>Protopolystoma</taxon>
    </lineage>
</organism>
<feature type="compositionally biased region" description="Polar residues" evidence="1">
    <location>
        <begin position="259"/>
        <end position="277"/>
    </location>
</feature>
<protein>
    <submittedName>
        <fullName evidence="2">Uncharacterized protein</fullName>
    </submittedName>
</protein>
<dbReference type="EMBL" id="CAAALY010018904">
    <property type="protein sequence ID" value="VEL13779.1"/>
    <property type="molecule type" value="Genomic_DNA"/>
</dbReference>
<feature type="region of interest" description="Disordered" evidence="1">
    <location>
        <begin position="249"/>
        <end position="283"/>
    </location>
</feature>
<evidence type="ECO:0000256" key="1">
    <source>
        <dbReference type="SAM" id="MobiDB-lite"/>
    </source>
</evidence>
<reference evidence="2" key="1">
    <citation type="submission" date="2018-11" db="EMBL/GenBank/DDBJ databases">
        <authorList>
            <consortium name="Pathogen Informatics"/>
        </authorList>
    </citation>
    <scope>NUCLEOTIDE SEQUENCE</scope>
</reference>
<feature type="compositionally biased region" description="Polar residues" evidence="1">
    <location>
        <begin position="483"/>
        <end position="492"/>
    </location>
</feature>
<evidence type="ECO:0000313" key="3">
    <source>
        <dbReference type="Proteomes" id="UP000784294"/>
    </source>
</evidence>
<accession>A0A3S5A367</accession>
<comment type="caution">
    <text evidence="2">The sequence shown here is derived from an EMBL/GenBank/DDBJ whole genome shotgun (WGS) entry which is preliminary data.</text>
</comment>
<feature type="compositionally biased region" description="Basic residues" evidence="1">
    <location>
        <begin position="160"/>
        <end position="199"/>
    </location>
</feature>
<keyword evidence="3" id="KW-1185">Reference proteome</keyword>
<gene>
    <name evidence="2" type="ORF">PXEA_LOCUS7219</name>
</gene>
<proteinExistence type="predicted"/>
<feature type="compositionally biased region" description="Low complexity" evidence="1">
    <location>
        <begin position="64"/>
        <end position="91"/>
    </location>
</feature>
<feature type="compositionally biased region" description="Basic residues" evidence="1">
    <location>
        <begin position="125"/>
        <end position="140"/>
    </location>
</feature>